<gene>
    <name evidence="3" type="ORF">EVOR1521_LOCUS11680</name>
</gene>
<feature type="non-terminal residue" evidence="3">
    <location>
        <position position="1"/>
    </location>
</feature>
<feature type="compositionally biased region" description="Basic residues" evidence="2">
    <location>
        <begin position="47"/>
        <end position="56"/>
    </location>
</feature>
<evidence type="ECO:0000313" key="4">
    <source>
        <dbReference type="Proteomes" id="UP001178507"/>
    </source>
</evidence>
<feature type="region of interest" description="Disordered" evidence="2">
    <location>
        <begin position="1"/>
        <end position="88"/>
    </location>
</feature>
<dbReference type="AlphaFoldDB" id="A0AA36IC97"/>
<dbReference type="EMBL" id="CAUJNA010001173">
    <property type="protein sequence ID" value="CAJ1384965.1"/>
    <property type="molecule type" value="Genomic_DNA"/>
</dbReference>
<evidence type="ECO:0000313" key="3">
    <source>
        <dbReference type="EMBL" id="CAJ1384965.1"/>
    </source>
</evidence>
<reference evidence="3" key="1">
    <citation type="submission" date="2023-08" db="EMBL/GenBank/DDBJ databases">
        <authorList>
            <person name="Chen Y."/>
            <person name="Shah S."/>
            <person name="Dougan E. K."/>
            <person name="Thang M."/>
            <person name="Chan C."/>
        </authorList>
    </citation>
    <scope>NUCLEOTIDE SEQUENCE</scope>
</reference>
<evidence type="ECO:0000256" key="1">
    <source>
        <dbReference type="SAM" id="Coils"/>
    </source>
</evidence>
<name>A0AA36IC97_9DINO</name>
<keyword evidence="1" id="KW-0175">Coiled coil</keyword>
<keyword evidence="4" id="KW-1185">Reference proteome</keyword>
<dbReference type="Proteomes" id="UP001178507">
    <property type="component" value="Unassembled WGS sequence"/>
</dbReference>
<comment type="caution">
    <text evidence="3">The sequence shown here is derived from an EMBL/GenBank/DDBJ whole genome shotgun (WGS) entry which is preliminary data.</text>
</comment>
<organism evidence="3 4">
    <name type="scientific">Effrenium voratum</name>
    <dbReference type="NCBI Taxonomy" id="2562239"/>
    <lineage>
        <taxon>Eukaryota</taxon>
        <taxon>Sar</taxon>
        <taxon>Alveolata</taxon>
        <taxon>Dinophyceae</taxon>
        <taxon>Suessiales</taxon>
        <taxon>Symbiodiniaceae</taxon>
        <taxon>Effrenium</taxon>
    </lineage>
</organism>
<proteinExistence type="predicted"/>
<feature type="coiled-coil region" evidence="1">
    <location>
        <begin position="98"/>
        <end position="125"/>
    </location>
</feature>
<accession>A0AA36IC97</accession>
<evidence type="ECO:0000256" key="2">
    <source>
        <dbReference type="SAM" id="MobiDB-lite"/>
    </source>
</evidence>
<sequence>MWGPWGPDAGWGGEEWGPWGPDAGWGGEEWGTWSGEDWGAGDEERWRGKHAHRRGGVSHQGRREARASKQVQEAPASAQRSCSHPPYDCAQAHKDAVLDRMNAELAGARDRISALELQNKELLQEKLDLHASVASFRALNEKLGADLAEFKAASHVGNQTVESLRVEIARLTAEQ</sequence>
<protein>
    <submittedName>
        <fullName evidence="3">Uncharacterized protein</fullName>
    </submittedName>
</protein>